<organism evidence="4 5">
    <name type="scientific">Candidatus Agrococcus pullicola</name>
    <dbReference type="NCBI Taxonomy" id="2838429"/>
    <lineage>
        <taxon>Bacteria</taxon>
        <taxon>Bacillati</taxon>
        <taxon>Actinomycetota</taxon>
        <taxon>Actinomycetes</taxon>
        <taxon>Micrococcales</taxon>
        <taxon>Microbacteriaceae</taxon>
        <taxon>Agrococcus</taxon>
    </lineage>
</organism>
<dbReference type="PANTHER" id="PTHR43213:SF5">
    <property type="entry name" value="BIFUNCTIONAL DTTP_UTP PYROPHOSPHATASE_METHYLTRANSFERASE PROTEIN-RELATED"/>
    <property type="match status" value="1"/>
</dbReference>
<dbReference type="AlphaFoldDB" id="A0A9D2C9A8"/>
<comment type="similarity">
    <text evidence="3">Belongs to the Maf family.</text>
</comment>
<dbReference type="EC" id="3.6.1.9" evidence="3"/>
<dbReference type="CDD" id="cd00555">
    <property type="entry name" value="Maf"/>
    <property type="match status" value="1"/>
</dbReference>
<dbReference type="NCBIfam" id="TIGR00172">
    <property type="entry name" value="maf"/>
    <property type="match status" value="1"/>
</dbReference>
<evidence type="ECO:0000256" key="1">
    <source>
        <dbReference type="ARBA" id="ARBA00001968"/>
    </source>
</evidence>
<evidence type="ECO:0000256" key="3">
    <source>
        <dbReference type="HAMAP-Rule" id="MF_00528"/>
    </source>
</evidence>
<dbReference type="GO" id="GO:0047429">
    <property type="term" value="F:nucleoside triphosphate diphosphatase activity"/>
    <property type="evidence" value="ECO:0007669"/>
    <property type="project" value="UniProtKB-EC"/>
</dbReference>
<reference evidence="4" key="1">
    <citation type="journal article" date="2021" name="PeerJ">
        <title>Extensive microbial diversity within the chicken gut microbiome revealed by metagenomics and culture.</title>
        <authorList>
            <person name="Gilroy R."/>
            <person name="Ravi A."/>
            <person name="Getino M."/>
            <person name="Pursley I."/>
            <person name="Horton D.L."/>
            <person name="Alikhan N.F."/>
            <person name="Baker D."/>
            <person name="Gharbi K."/>
            <person name="Hall N."/>
            <person name="Watson M."/>
            <person name="Adriaenssens E.M."/>
            <person name="Foster-Nyarko E."/>
            <person name="Jarju S."/>
            <person name="Secka A."/>
            <person name="Antonio M."/>
            <person name="Oren A."/>
            <person name="Chaudhuri R.R."/>
            <person name="La Ragione R."/>
            <person name="Hildebrand F."/>
            <person name="Pallen M.J."/>
        </authorList>
    </citation>
    <scope>NUCLEOTIDE SEQUENCE</scope>
    <source>
        <strain evidence="4">ChiGjej1B1-98</strain>
    </source>
</reference>
<comment type="cofactor">
    <cofactor evidence="1 3">
        <name>a divalent metal cation</name>
        <dbReference type="ChEBI" id="CHEBI:60240"/>
    </cofactor>
</comment>
<dbReference type="SUPFAM" id="SSF52972">
    <property type="entry name" value="ITPase-like"/>
    <property type="match status" value="1"/>
</dbReference>
<gene>
    <name evidence="4" type="primary">maf</name>
    <name evidence="4" type="ORF">H9830_07355</name>
</gene>
<keyword evidence="3" id="KW-0963">Cytoplasm</keyword>
<dbReference type="PANTHER" id="PTHR43213">
    <property type="entry name" value="BIFUNCTIONAL DTTP/UTP PYROPHOSPHATASE/METHYLTRANSFERASE PROTEIN-RELATED"/>
    <property type="match status" value="1"/>
</dbReference>
<comment type="function">
    <text evidence="3">Nucleoside triphosphate pyrophosphatase. May have a dual role in cell division arrest and in preventing the incorporation of modified nucleotides into cellular nucleic acids.</text>
</comment>
<dbReference type="InterPro" id="IPR029001">
    <property type="entry name" value="ITPase-like_fam"/>
</dbReference>
<accession>A0A9D2C9A8</accession>
<dbReference type="Proteomes" id="UP000824005">
    <property type="component" value="Unassembled WGS sequence"/>
</dbReference>
<evidence type="ECO:0000313" key="4">
    <source>
        <dbReference type="EMBL" id="HIY66077.1"/>
    </source>
</evidence>
<keyword evidence="3" id="KW-0546">Nucleotide metabolism</keyword>
<dbReference type="EMBL" id="DXDC01000214">
    <property type="protein sequence ID" value="HIY66077.1"/>
    <property type="molecule type" value="Genomic_DNA"/>
</dbReference>
<dbReference type="Pfam" id="PF02545">
    <property type="entry name" value="Maf"/>
    <property type="match status" value="1"/>
</dbReference>
<name>A0A9D2C9A8_9MICO</name>
<sequence length="211" mass="22769">MRLVLASASPARLMLLRQAGIEPIVQPTDVDEDLLVESAKAEHGTLTPETYVTLLARAKAEAFLNTEASAGFTGLVLGGDSSLELDGEMLGKPHTADRARERWLQQRGKTAVLHSGHHVLRIENGERVGASEAWTATELTFSSDISEPEIDAYVATGEPLKVAGAFTIDGRGAAFIDTITGDPSTVIGMSIPAVRRLARELDVPWHELWNF</sequence>
<evidence type="ECO:0000313" key="5">
    <source>
        <dbReference type="Proteomes" id="UP000824005"/>
    </source>
</evidence>
<dbReference type="HAMAP" id="MF_00528">
    <property type="entry name" value="Maf"/>
    <property type="match status" value="1"/>
</dbReference>
<comment type="caution">
    <text evidence="3">Lacks conserved residue(s) required for the propagation of feature annotation.</text>
</comment>
<dbReference type="InterPro" id="IPR003697">
    <property type="entry name" value="Maf-like"/>
</dbReference>
<comment type="catalytic activity">
    <reaction evidence="3">
        <text>a ribonucleoside 5'-triphosphate + H2O = a ribonucleoside 5'-phosphate + diphosphate + H(+)</text>
        <dbReference type="Rhea" id="RHEA:23996"/>
        <dbReference type="ChEBI" id="CHEBI:15377"/>
        <dbReference type="ChEBI" id="CHEBI:15378"/>
        <dbReference type="ChEBI" id="CHEBI:33019"/>
        <dbReference type="ChEBI" id="CHEBI:58043"/>
        <dbReference type="ChEBI" id="CHEBI:61557"/>
        <dbReference type="EC" id="3.6.1.9"/>
    </reaction>
</comment>
<comment type="caution">
    <text evidence="4">The sequence shown here is derived from an EMBL/GenBank/DDBJ whole genome shotgun (WGS) entry which is preliminary data.</text>
</comment>
<comment type="catalytic activity">
    <reaction evidence="3">
        <text>a 2'-deoxyribonucleoside 5'-triphosphate + H2O = a 2'-deoxyribonucleoside 5'-phosphate + diphosphate + H(+)</text>
        <dbReference type="Rhea" id="RHEA:44644"/>
        <dbReference type="ChEBI" id="CHEBI:15377"/>
        <dbReference type="ChEBI" id="CHEBI:15378"/>
        <dbReference type="ChEBI" id="CHEBI:33019"/>
        <dbReference type="ChEBI" id="CHEBI:61560"/>
        <dbReference type="ChEBI" id="CHEBI:65317"/>
        <dbReference type="EC" id="3.6.1.9"/>
    </reaction>
</comment>
<protein>
    <recommendedName>
        <fullName evidence="3">Nucleoside triphosphate pyrophosphatase</fullName>
        <ecNumber evidence="3">3.6.1.9</ecNumber>
    </recommendedName>
    <alternativeName>
        <fullName evidence="3">Nucleotide pyrophosphatase</fullName>
        <shortName evidence="3">Nucleotide PPase</shortName>
    </alternativeName>
</protein>
<dbReference type="Gene3D" id="3.90.950.10">
    <property type="match status" value="1"/>
</dbReference>
<dbReference type="GO" id="GO:0005737">
    <property type="term" value="C:cytoplasm"/>
    <property type="evidence" value="ECO:0007669"/>
    <property type="project" value="UniProtKB-SubCell"/>
</dbReference>
<dbReference type="PIRSF" id="PIRSF006305">
    <property type="entry name" value="Maf"/>
    <property type="match status" value="1"/>
</dbReference>
<proteinExistence type="inferred from homology"/>
<comment type="subcellular location">
    <subcellularLocation>
        <location evidence="3">Cytoplasm</location>
    </subcellularLocation>
</comment>
<dbReference type="GO" id="GO:0009117">
    <property type="term" value="P:nucleotide metabolic process"/>
    <property type="evidence" value="ECO:0007669"/>
    <property type="project" value="UniProtKB-KW"/>
</dbReference>
<keyword evidence="2 3" id="KW-0378">Hydrolase</keyword>
<evidence type="ECO:0000256" key="2">
    <source>
        <dbReference type="ARBA" id="ARBA00022801"/>
    </source>
</evidence>
<reference evidence="4" key="2">
    <citation type="submission" date="2021-04" db="EMBL/GenBank/DDBJ databases">
        <authorList>
            <person name="Gilroy R."/>
        </authorList>
    </citation>
    <scope>NUCLEOTIDE SEQUENCE</scope>
    <source>
        <strain evidence="4">ChiGjej1B1-98</strain>
    </source>
</reference>
<feature type="active site" description="Proton acceptor" evidence="3">
    <location>
        <position position="80"/>
    </location>
</feature>